<dbReference type="EMBL" id="JBGBPQ010000003">
    <property type="protein sequence ID" value="KAL1526379.1"/>
    <property type="molecule type" value="Genomic_DNA"/>
</dbReference>
<dbReference type="AlphaFoldDB" id="A0AB34JVQ9"/>
<feature type="region of interest" description="Disordered" evidence="1">
    <location>
        <begin position="1"/>
        <end position="21"/>
    </location>
</feature>
<dbReference type="Proteomes" id="UP001515480">
    <property type="component" value="Unassembled WGS sequence"/>
</dbReference>
<reference evidence="2 3" key="1">
    <citation type="journal article" date="2024" name="Science">
        <title>Giant polyketide synthase enzymes in the biosynthesis of giant marine polyether toxins.</title>
        <authorList>
            <person name="Fallon T.R."/>
            <person name="Shende V.V."/>
            <person name="Wierzbicki I.H."/>
            <person name="Pendleton A.L."/>
            <person name="Watervoot N.F."/>
            <person name="Auber R.P."/>
            <person name="Gonzalez D.J."/>
            <person name="Wisecaver J.H."/>
            <person name="Moore B.S."/>
        </authorList>
    </citation>
    <scope>NUCLEOTIDE SEQUENCE [LARGE SCALE GENOMIC DNA]</scope>
    <source>
        <strain evidence="2 3">12B1</strain>
    </source>
</reference>
<sequence length="75" mass="8348">MSATEATTSTNNFGSEQRRTKAEQIRLQALDLLVQDPFPSKPKDIMRLLRGHDEGAEQHPYAAVSVLHVLQESGM</sequence>
<protein>
    <submittedName>
        <fullName evidence="2">Uncharacterized protein</fullName>
    </submittedName>
</protein>
<name>A0AB34JVQ9_PRYPA</name>
<evidence type="ECO:0000313" key="2">
    <source>
        <dbReference type="EMBL" id="KAL1526379.1"/>
    </source>
</evidence>
<evidence type="ECO:0000313" key="3">
    <source>
        <dbReference type="Proteomes" id="UP001515480"/>
    </source>
</evidence>
<keyword evidence="3" id="KW-1185">Reference proteome</keyword>
<feature type="compositionally biased region" description="Polar residues" evidence="1">
    <location>
        <begin position="1"/>
        <end position="15"/>
    </location>
</feature>
<organism evidence="2 3">
    <name type="scientific">Prymnesium parvum</name>
    <name type="common">Toxic golden alga</name>
    <dbReference type="NCBI Taxonomy" id="97485"/>
    <lineage>
        <taxon>Eukaryota</taxon>
        <taxon>Haptista</taxon>
        <taxon>Haptophyta</taxon>
        <taxon>Prymnesiophyceae</taxon>
        <taxon>Prymnesiales</taxon>
        <taxon>Prymnesiaceae</taxon>
        <taxon>Prymnesium</taxon>
    </lineage>
</organism>
<gene>
    <name evidence="2" type="ORF">AB1Y20_015092</name>
</gene>
<comment type="caution">
    <text evidence="2">The sequence shown here is derived from an EMBL/GenBank/DDBJ whole genome shotgun (WGS) entry which is preliminary data.</text>
</comment>
<proteinExistence type="predicted"/>
<accession>A0AB34JVQ9</accession>
<evidence type="ECO:0000256" key="1">
    <source>
        <dbReference type="SAM" id="MobiDB-lite"/>
    </source>
</evidence>